<evidence type="ECO:0000313" key="4">
    <source>
        <dbReference type="Proteomes" id="UP001465976"/>
    </source>
</evidence>
<evidence type="ECO:0000313" key="3">
    <source>
        <dbReference type="EMBL" id="KAL0566607.1"/>
    </source>
</evidence>
<proteinExistence type="predicted"/>
<dbReference type="EMBL" id="JBAHYK010001839">
    <property type="protein sequence ID" value="KAL0566607.1"/>
    <property type="molecule type" value="Genomic_DNA"/>
</dbReference>
<protein>
    <submittedName>
        <fullName evidence="3">Uncharacterized protein</fullName>
    </submittedName>
</protein>
<name>A0ABR3EUM8_9AGAR</name>
<keyword evidence="1" id="KW-0175">Coiled coil</keyword>
<comment type="caution">
    <text evidence="3">The sequence shown here is derived from an EMBL/GenBank/DDBJ whole genome shotgun (WGS) entry which is preliminary data.</text>
</comment>
<reference evidence="3 4" key="1">
    <citation type="submission" date="2024-02" db="EMBL/GenBank/DDBJ databases">
        <title>A draft genome for the cacao thread blight pathogen Marasmius crinis-equi.</title>
        <authorList>
            <person name="Cohen S.P."/>
            <person name="Baruah I.K."/>
            <person name="Amoako-Attah I."/>
            <person name="Bukari Y."/>
            <person name="Meinhardt L.W."/>
            <person name="Bailey B.A."/>
        </authorList>
    </citation>
    <scope>NUCLEOTIDE SEQUENCE [LARGE SCALE GENOMIC DNA]</scope>
    <source>
        <strain evidence="3 4">GH-76</strain>
    </source>
</reference>
<evidence type="ECO:0000256" key="2">
    <source>
        <dbReference type="SAM" id="MobiDB-lite"/>
    </source>
</evidence>
<organism evidence="3 4">
    <name type="scientific">Marasmius crinis-equi</name>
    <dbReference type="NCBI Taxonomy" id="585013"/>
    <lineage>
        <taxon>Eukaryota</taxon>
        <taxon>Fungi</taxon>
        <taxon>Dikarya</taxon>
        <taxon>Basidiomycota</taxon>
        <taxon>Agaricomycotina</taxon>
        <taxon>Agaricomycetes</taxon>
        <taxon>Agaricomycetidae</taxon>
        <taxon>Agaricales</taxon>
        <taxon>Marasmiineae</taxon>
        <taxon>Marasmiaceae</taxon>
        <taxon>Marasmius</taxon>
    </lineage>
</organism>
<sequence length="209" mass="25105">MPRKKIYRTREQQRLANNAKAKRWRDKNSDFLKRQREEVKQAEERARVKELRIKQAKHKGKHVHLTKDSDEAKQLEIDGELIRPLLAEAKTLYGSFQKRIPNRIDFLEDLYQQYMNPTRDRGYHHHSFFEESSKPLQDLDKSLPELSHSILNVAGPWEEWREVEQMRIEIRELVAMIEEMQCCAIVSALELREAYDTRALQYRQVRYVN</sequence>
<accession>A0ABR3EUM8</accession>
<evidence type="ECO:0000256" key="1">
    <source>
        <dbReference type="SAM" id="Coils"/>
    </source>
</evidence>
<feature type="region of interest" description="Disordered" evidence="2">
    <location>
        <begin position="1"/>
        <end position="29"/>
    </location>
</feature>
<gene>
    <name evidence="3" type="ORF">V5O48_015402</name>
</gene>
<dbReference type="Proteomes" id="UP001465976">
    <property type="component" value="Unassembled WGS sequence"/>
</dbReference>
<feature type="coiled-coil region" evidence="1">
    <location>
        <begin position="32"/>
        <end position="59"/>
    </location>
</feature>
<keyword evidence="4" id="KW-1185">Reference proteome</keyword>